<evidence type="ECO:0000313" key="1">
    <source>
        <dbReference type="EMBL" id="CAD7004169.1"/>
    </source>
</evidence>
<organism evidence="1 2">
    <name type="scientific">Ceratitis capitata</name>
    <name type="common">Mediterranean fruit fly</name>
    <name type="synonym">Tephritis capitata</name>
    <dbReference type="NCBI Taxonomy" id="7213"/>
    <lineage>
        <taxon>Eukaryota</taxon>
        <taxon>Metazoa</taxon>
        <taxon>Ecdysozoa</taxon>
        <taxon>Arthropoda</taxon>
        <taxon>Hexapoda</taxon>
        <taxon>Insecta</taxon>
        <taxon>Pterygota</taxon>
        <taxon>Neoptera</taxon>
        <taxon>Endopterygota</taxon>
        <taxon>Diptera</taxon>
        <taxon>Brachycera</taxon>
        <taxon>Muscomorpha</taxon>
        <taxon>Tephritoidea</taxon>
        <taxon>Tephritidae</taxon>
        <taxon>Ceratitis</taxon>
        <taxon>Ceratitis</taxon>
    </lineage>
</organism>
<name>A0A811UY91_CERCA</name>
<sequence length="78" mass="8537">MCGNVMAVRGGGAKGLTCLHNNNSNISILLTGSPFLQHWFYLVKTLCTSAKEAKRHAKLQRAPLLATCYWLPVLLGTH</sequence>
<keyword evidence="2" id="KW-1185">Reference proteome</keyword>
<evidence type="ECO:0000313" key="2">
    <source>
        <dbReference type="Proteomes" id="UP000606786"/>
    </source>
</evidence>
<accession>A0A811UY91</accession>
<proteinExistence type="predicted"/>
<protein>
    <submittedName>
        <fullName evidence="1">(Mediterranean fruit fly) hypothetical protein</fullName>
    </submittedName>
</protein>
<feature type="non-terminal residue" evidence="1">
    <location>
        <position position="78"/>
    </location>
</feature>
<comment type="caution">
    <text evidence="1">The sequence shown here is derived from an EMBL/GenBank/DDBJ whole genome shotgun (WGS) entry which is preliminary data.</text>
</comment>
<reference evidence="1" key="1">
    <citation type="submission" date="2020-11" db="EMBL/GenBank/DDBJ databases">
        <authorList>
            <person name="Whitehead M."/>
        </authorList>
    </citation>
    <scope>NUCLEOTIDE SEQUENCE</scope>
    <source>
        <strain evidence="1">EGII</strain>
    </source>
</reference>
<dbReference type="AlphaFoldDB" id="A0A811UY91"/>
<dbReference type="EMBL" id="CAJHJT010000034">
    <property type="protein sequence ID" value="CAD7004169.1"/>
    <property type="molecule type" value="Genomic_DNA"/>
</dbReference>
<gene>
    <name evidence="1" type="ORF">CCAP1982_LOCUS12589</name>
</gene>
<dbReference type="Proteomes" id="UP000606786">
    <property type="component" value="Unassembled WGS sequence"/>
</dbReference>